<feature type="domain" description="Reverse transcriptase" evidence="1">
    <location>
        <begin position="4"/>
        <end position="91"/>
    </location>
</feature>
<dbReference type="EMBL" id="LR862153">
    <property type="protein sequence ID" value="CAD1835729.1"/>
    <property type="molecule type" value="Genomic_DNA"/>
</dbReference>
<proteinExistence type="predicted"/>
<dbReference type="InterPro" id="IPR000477">
    <property type="entry name" value="RT_dom"/>
</dbReference>
<dbReference type="PANTHER" id="PTHR24559">
    <property type="entry name" value="TRANSPOSON TY3-I GAG-POL POLYPROTEIN"/>
    <property type="match status" value="1"/>
</dbReference>
<dbReference type="SUPFAM" id="SSF56672">
    <property type="entry name" value="DNA/RNA polymerases"/>
    <property type="match status" value="1"/>
</dbReference>
<sequence length="100" mass="11911">MRYEAYEFLVMPFGLTDAPATFCTLMNKVFHPYLDRFVVVYLDDILGYNNTLQERRVLVDSLPSITEKQLFIKKEKCMFTKEKVHFLGHWISQGQIWIDQ</sequence>
<evidence type="ECO:0000259" key="1">
    <source>
        <dbReference type="Pfam" id="PF00078"/>
    </source>
</evidence>
<dbReference type="InterPro" id="IPR043502">
    <property type="entry name" value="DNA/RNA_pol_sf"/>
</dbReference>
<gene>
    <name evidence="2" type="ORF">CB5_LOCUS18940</name>
</gene>
<dbReference type="InterPro" id="IPR053134">
    <property type="entry name" value="RNA-dir_DNA_polymerase"/>
</dbReference>
<dbReference type="AlphaFoldDB" id="A0A6V7PXU3"/>
<accession>A0A6V7PXU3</accession>
<reference evidence="2" key="1">
    <citation type="submission" date="2020-07" db="EMBL/GenBank/DDBJ databases">
        <authorList>
            <person name="Lin J."/>
        </authorList>
    </citation>
    <scope>NUCLEOTIDE SEQUENCE</scope>
</reference>
<name>A0A6V7PXU3_ANACO</name>
<evidence type="ECO:0000313" key="2">
    <source>
        <dbReference type="EMBL" id="CAD1835729.1"/>
    </source>
</evidence>
<protein>
    <recommendedName>
        <fullName evidence="1">Reverse transcriptase domain-containing protein</fullName>
    </recommendedName>
</protein>
<dbReference type="CDD" id="cd01647">
    <property type="entry name" value="RT_LTR"/>
    <property type="match status" value="1"/>
</dbReference>
<dbReference type="Pfam" id="PF00078">
    <property type="entry name" value="RVT_1"/>
    <property type="match status" value="1"/>
</dbReference>
<dbReference type="PANTHER" id="PTHR24559:SF436">
    <property type="entry name" value="RNA-DIRECTED DNA POLYMERASE HOMOLOG"/>
    <property type="match status" value="1"/>
</dbReference>
<dbReference type="InterPro" id="IPR043128">
    <property type="entry name" value="Rev_trsase/Diguanyl_cyclase"/>
</dbReference>
<organism evidence="2">
    <name type="scientific">Ananas comosus var. bracteatus</name>
    <name type="common">red pineapple</name>
    <dbReference type="NCBI Taxonomy" id="296719"/>
    <lineage>
        <taxon>Eukaryota</taxon>
        <taxon>Viridiplantae</taxon>
        <taxon>Streptophyta</taxon>
        <taxon>Embryophyta</taxon>
        <taxon>Tracheophyta</taxon>
        <taxon>Spermatophyta</taxon>
        <taxon>Magnoliopsida</taxon>
        <taxon>Liliopsida</taxon>
        <taxon>Poales</taxon>
        <taxon>Bromeliaceae</taxon>
        <taxon>Bromelioideae</taxon>
        <taxon>Ananas</taxon>
    </lineage>
</organism>
<dbReference type="Gene3D" id="3.30.70.270">
    <property type="match status" value="1"/>
</dbReference>